<dbReference type="Gene3D" id="1.10.10.10">
    <property type="entry name" value="Winged helix-like DNA-binding domain superfamily/Winged helix DNA-binding domain"/>
    <property type="match status" value="1"/>
</dbReference>
<evidence type="ECO:0000256" key="1">
    <source>
        <dbReference type="ARBA" id="ARBA00023015"/>
    </source>
</evidence>
<dbReference type="PANTHER" id="PTHR41247">
    <property type="entry name" value="HTH-TYPE TRANSCRIPTIONAL REPRESSOR YCNK"/>
    <property type="match status" value="1"/>
</dbReference>
<dbReference type="SMART" id="SM00420">
    <property type="entry name" value="HTH_DEOR"/>
    <property type="match status" value="1"/>
</dbReference>
<feature type="domain" description="HTH deoR-type" evidence="4">
    <location>
        <begin position="3"/>
        <end position="58"/>
    </location>
</feature>
<dbReference type="PROSITE" id="PS51000">
    <property type="entry name" value="HTH_DEOR_2"/>
    <property type="match status" value="1"/>
</dbReference>
<dbReference type="InterPro" id="IPR008719">
    <property type="entry name" value="N2O_reductase_NosL"/>
</dbReference>
<protein>
    <recommendedName>
        <fullName evidence="4">HTH deoR-type domain-containing protein</fullName>
    </recommendedName>
</protein>
<keyword evidence="3" id="KW-0804">Transcription</keyword>
<accession>A0A150MCM9</accession>
<dbReference type="Proteomes" id="UP000075683">
    <property type="component" value="Unassembled WGS sequence"/>
</dbReference>
<dbReference type="SUPFAM" id="SSF160387">
    <property type="entry name" value="NosL/MerB-like"/>
    <property type="match status" value="1"/>
</dbReference>
<dbReference type="InterPro" id="IPR036388">
    <property type="entry name" value="WH-like_DNA-bd_sf"/>
</dbReference>
<name>A0A150MCM9_9BACI</name>
<dbReference type="SUPFAM" id="SSF46785">
    <property type="entry name" value="Winged helix' DNA-binding domain"/>
    <property type="match status" value="1"/>
</dbReference>
<keyword evidence="2" id="KW-0238">DNA-binding</keyword>
<dbReference type="PRINTS" id="PR00037">
    <property type="entry name" value="HTHLACR"/>
</dbReference>
<evidence type="ECO:0000313" key="6">
    <source>
        <dbReference type="Proteomes" id="UP000075683"/>
    </source>
</evidence>
<dbReference type="AlphaFoldDB" id="A0A150MCM9"/>
<dbReference type="InterPro" id="IPR001034">
    <property type="entry name" value="DeoR_HTH"/>
</dbReference>
<evidence type="ECO:0000256" key="3">
    <source>
        <dbReference type="ARBA" id="ARBA00023163"/>
    </source>
</evidence>
<evidence type="ECO:0000313" key="5">
    <source>
        <dbReference type="EMBL" id="KYD22334.1"/>
    </source>
</evidence>
<dbReference type="RefSeq" id="WP_082798430.1">
    <property type="nucleotide sequence ID" value="NZ_LQYT01000011.1"/>
</dbReference>
<dbReference type="OrthoDB" id="9797223at2"/>
<dbReference type="GO" id="GO:0003677">
    <property type="term" value="F:DNA binding"/>
    <property type="evidence" value="ECO:0007669"/>
    <property type="project" value="UniProtKB-KW"/>
</dbReference>
<organism evidence="5 6">
    <name type="scientific">Caldibacillus debilis</name>
    <dbReference type="NCBI Taxonomy" id="301148"/>
    <lineage>
        <taxon>Bacteria</taxon>
        <taxon>Bacillati</taxon>
        <taxon>Bacillota</taxon>
        <taxon>Bacilli</taxon>
        <taxon>Bacillales</taxon>
        <taxon>Bacillaceae</taxon>
        <taxon>Caldibacillus</taxon>
    </lineage>
</organism>
<proteinExistence type="predicted"/>
<dbReference type="InterPro" id="IPR036390">
    <property type="entry name" value="WH_DNA-bd_sf"/>
</dbReference>
<gene>
    <name evidence="5" type="ORF">B4135_1341</name>
</gene>
<keyword evidence="1" id="KW-0805">Transcription regulation</keyword>
<dbReference type="GO" id="GO:0003700">
    <property type="term" value="F:DNA-binding transcription factor activity"/>
    <property type="evidence" value="ECO:0007669"/>
    <property type="project" value="InterPro"/>
</dbReference>
<comment type="caution">
    <text evidence="5">The sequence shown here is derived from an EMBL/GenBank/DDBJ whole genome shotgun (WGS) entry which is preliminary data.</text>
</comment>
<evidence type="ECO:0000256" key="2">
    <source>
        <dbReference type="ARBA" id="ARBA00023125"/>
    </source>
</evidence>
<dbReference type="STRING" id="301148.B4135_1341"/>
<dbReference type="PROSITE" id="PS00894">
    <property type="entry name" value="HTH_DEOR_1"/>
    <property type="match status" value="1"/>
</dbReference>
<dbReference type="PANTHER" id="PTHR41247:SF1">
    <property type="entry name" value="HTH-TYPE TRANSCRIPTIONAL REPRESSOR YCNK"/>
    <property type="match status" value="1"/>
</dbReference>
<reference evidence="5 6" key="1">
    <citation type="submission" date="2016-01" db="EMBL/GenBank/DDBJ databases">
        <title>Draft Genome Sequences of Seven Thermophilic Sporeformers Isolated from Foods.</title>
        <authorList>
            <person name="Berendsen E.M."/>
            <person name="Wells-Bennik M.H."/>
            <person name="Krawcyk A.O."/>
            <person name="De Jong A."/>
            <person name="Holsappel S."/>
            <person name="Eijlander R.T."/>
            <person name="Kuipers O.P."/>
        </authorList>
    </citation>
    <scope>NUCLEOTIDE SEQUENCE [LARGE SCALE GENOMIC DNA]</scope>
    <source>
        <strain evidence="5 6">B4135</strain>
    </source>
</reference>
<dbReference type="Gene3D" id="3.30.70.2050">
    <property type="match status" value="1"/>
</dbReference>
<dbReference type="Pfam" id="PF05573">
    <property type="entry name" value="NosL"/>
    <property type="match status" value="1"/>
</dbReference>
<evidence type="ECO:0000259" key="4">
    <source>
        <dbReference type="PROSITE" id="PS51000"/>
    </source>
</evidence>
<dbReference type="Pfam" id="PF08220">
    <property type="entry name" value="HTH_DeoR"/>
    <property type="match status" value="1"/>
</dbReference>
<sequence length="194" mass="22186">MLAAERRNKIKELILQKGYLKISELSRRFGVSEMTIHRDLKPLIEEGMIVKTFGGVALRENGQSAGASGNECAYCSRRINERLSFRLILPDNRIEVFCCAHCGLIRWHQCEDEVIQAICYDFLRQTTISAFLAAYVMDTPVHIGCCQPQLLPFEWREHAENFVKGFGGKVYSFKEAAEELMRRMGGEARHCRHG</sequence>
<dbReference type="EMBL" id="LQYT01000011">
    <property type="protein sequence ID" value="KYD22334.1"/>
    <property type="molecule type" value="Genomic_DNA"/>
</dbReference>
<dbReference type="InterPro" id="IPR018356">
    <property type="entry name" value="Tscrpt_reg_HTH_DeoR_CS"/>
</dbReference>